<organism evidence="9 10">
    <name type="scientific">Sulfurovum riftiae</name>
    <dbReference type="NCBI Taxonomy" id="1630136"/>
    <lineage>
        <taxon>Bacteria</taxon>
        <taxon>Pseudomonadati</taxon>
        <taxon>Campylobacterota</taxon>
        <taxon>Epsilonproteobacteria</taxon>
        <taxon>Campylobacterales</taxon>
        <taxon>Sulfurovaceae</taxon>
        <taxon>Sulfurovum</taxon>
    </lineage>
</organism>
<dbReference type="STRING" id="1630136.AS592_03875"/>
<dbReference type="InterPro" id="IPR001765">
    <property type="entry name" value="Carbonic_anhydrase"/>
</dbReference>
<evidence type="ECO:0000256" key="1">
    <source>
        <dbReference type="ARBA" id="ARBA00006217"/>
    </source>
</evidence>
<dbReference type="EMBL" id="LNKT01000005">
    <property type="protein sequence ID" value="KYJ87112.1"/>
    <property type="molecule type" value="Genomic_DNA"/>
</dbReference>
<dbReference type="Pfam" id="PF00484">
    <property type="entry name" value="Pro_CA"/>
    <property type="match status" value="1"/>
</dbReference>
<dbReference type="RefSeq" id="WP_067329425.1">
    <property type="nucleotide sequence ID" value="NZ_LNKT01000005.1"/>
</dbReference>
<gene>
    <name evidence="9" type="ORF">AS592_03875</name>
</gene>
<comment type="function">
    <text evidence="8">Reversible hydration of carbon dioxide.</text>
</comment>
<keyword evidence="10" id="KW-1185">Reference proteome</keyword>
<feature type="binding site" evidence="7">
    <location>
        <position position="105"/>
    </location>
    <ligand>
        <name>Zn(2+)</name>
        <dbReference type="ChEBI" id="CHEBI:29105"/>
    </ligand>
</feature>
<evidence type="ECO:0000256" key="3">
    <source>
        <dbReference type="ARBA" id="ARBA00022723"/>
    </source>
</evidence>
<evidence type="ECO:0000256" key="6">
    <source>
        <dbReference type="ARBA" id="ARBA00048348"/>
    </source>
</evidence>
<dbReference type="GO" id="GO:0015976">
    <property type="term" value="P:carbon utilization"/>
    <property type="evidence" value="ECO:0007669"/>
    <property type="project" value="InterPro"/>
</dbReference>
<dbReference type="PROSITE" id="PS00705">
    <property type="entry name" value="PROK_CO2_ANHYDRASE_2"/>
    <property type="match status" value="1"/>
</dbReference>
<feature type="binding site" evidence="7">
    <location>
        <position position="46"/>
    </location>
    <ligand>
        <name>Zn(2+)</name>
        <dbReference type="ChEBI" id="CHEBI:29105"/>
    </ligand>
</feature>
<comment type="similarity">
    <text evidence="1 8">Belongs to the beta-class carbonic anhydrase family.</text>
</comment>
<comment type="caution">
    <text evidence="9">The sequence shown here is derived from an EMBL/GenBank/DDBJ whole genome shotgun (WGS) entry which is preliminary data.</text>
</comment>
<dbReference type="InterPro" id="IPR015892">
    <property type="entry name" value="Carbonic_anhydrase_CS"/>
</dbReference>
<evidence type="ECO:0000256" key="5">
    <source>
        <dbReference type="ARBA" id="ARBA00023239"/>
    </source>
</evidence>
<comment type="catalytic activity">
    <reaction evidence="6 8">
        <text>hydrogencarbonate + H(+) = CO2 + H2O</text>
        <dbReference type="Rhea" id="RHEA:10748"/>
        <dbReference type="ChEBI" id="CHEBI:15377"/>
        <dbReference type="ChEBI" id="CHEBI:15378"/>
        <dbReference type="ChEBI" id="CHEBI:16526"/>
        <dbReference type="ChEBI" id="CHEBI:17544"/>
        <dbReference type="EC" id="4.2.1.1"/>
    </reaction>
</comment>
<evidence type="ECO:0000313" key="10">
    <source>
        <dbReference type="Proteomes" id="UP000075359"/>
    </source>
</evidence>
<dbReference type="PANTHER" id="PTHR11002">
    <property type="entry name" value="CARBONIC ANHYDRASE"/>
    <property type="match status" value="1"/>
</dbReference>
<dbReference type="AlphaFoldDB" id="A0A151CHU0"/>
<dbReference type="PROSITE" id="PS00704">
    <property type="entry name" value="PROK_CO2_ANHYDRASE_1"/>
    <property type="match status" value="1"/>
</dbReference>
<dbReference type="EC" id="4.2.1.1" evidence="2 8"/>
<evidence type="ECO:0000256" key="7">
    <source>
        <dbReference type="PIRSR" id="PIRSR601765-1"/>
    </source>
</evidence>
<dbReference type="InterPro" id="IPR045066">
    <property type="entry name" value="Beta_CA_cladeB"/>
</dbReference>
<reference evidence="9 10" key="1">
    <citation type="submission" date="2015-11" db="EMBL/GenBank/DDBJ databases">
        <title>Draft genome of Sulfurovum riftiae 1812E, a member of the Epsilonproteobacteria isolated from the tube of the deep-sea hydrothermal vent tubewom Riftia pachyptila.</title>
        <authorList>
            <person name="Vetriani C."/>
            <person name="Giovannelli D."/>
        </authorList>
    </citation>
    <scope>NUCLEOTIDE SEQUENCE [LARGE SCALE GENOMIC DNA]</scope>
    <source>
        <strain evidence="9 10">1812E</strain>
    </source>
</reference>
<keyword evidence="3 7" id="KW-0479">Metal-binding</keyword>
<feature type="binding site" evidence="7">
    <location>
        <position position="108"/>
    </location>
    <ligand>
        <name>Zn(2+)</name>
        <dbReference type="ChEBI" id="CHEBI:29105"/>
    </ligand>
</feature>
<comment type="cofactor">
    <cofactor evidence="7">
        <name>Zn(2+)</name>
        <dbReference type="ChEBI" id="CHEBI:29105"/>
    </cofactor>
    <text evidence="7">Binds 1 zinc ion per subunit.</text>
</comment>
<dbReference type="CDD" id="cd00884">
    <property type="entry name" value="beta_CA_cladeB"/>
    <property type="match status" value="1"/>
</dbReference>
<dbReference type="GO" id="GO:0004089">
    <property type="term" value="F:carbonate dehydratase activity"/>
    <property type="evidence" value="ECO:0007669"/>
    <property type="project" value="UniProtKB-UniRule"/>
</dbReference>
<dbReference type="PANTHER" id="PTHR11002:SF76">
    <property type="entry name" value="CARBONIC ANHYDRASE"/>
    <property type="match status" value="1"/>
</dbReference>
<dbReference type="Proteomes" id="UP000075359">
    <property type="component" value="Unassembled WGS sequence"/>
</dbReference>
<feature type="binding site" evidence="7">
    <location>
        <position position="44"/>
    </location>
    <ligand>
        <name>Zn(2+)</name>
        <dbReference type="ChEBI" id="CHEBI:29105"/>
    </ligand>
</feature>
<protein>
    <recommendedName>
        <fullName evidence="2 8">Carbonic anhydrase</fullName>
        <ecNumber evidence="2 8">4.2.1.1</ecNumber>
    </recommendedName>
    <alternativeName>
        <fullName evidence="8">Carbonate dehydratase</fullName>
    </alternativeName>
</protein>
<keyword evidence="5 8" id="KW-0456">Lyase</keyword>
<accession>A0A151CHU0</accession>
<dbReference type="Gene3D" id="3.40.1050.10">
    <property type="entry name" value="Carbonic anhydrase"/>
    <property type="match status" value="1"/>
</dbReference>
<evidence type="ECO:0000256" key="4">
    <source>
        <dbReference type="ARBA" id="ARBA00022833"/>
    </source>
</evidence>
<dbReference type="InterPro" id="IPR036874">
    <property type="entry name" value="Carbonic_anhydrase_sf"/>
</dbReference>
<dbReference type="OrthoDB" id="9797527at2"/>
<dbReference type="SMART" id="SM00947">
    <property type="entry name" value="Pro_CA"/>
    <property type="match status" value="1"/>
</dbReference>
<dbReference type="GO" id="GO:0008270">
    <property type="term" value="F:zinc ion binding"/>
    <property type="evidence" value="ECO:0007669"/>
    <property type="project" value="UniProtKB-UniRule"/>
</dbReference>
<keyword evidence="4 7" id="KW-0862">Zinc</keyword>
<name>A0A151CHU0_9BACT</name>
<evidence type="ECO:0000256" key="2">
    <source>
        <dbReference type="ARBA" id="ARBA00012925"/>
    </source>
</evidence>
<sequence length="214" mass="24324">MDSRLKEFGAGHESFQKIAFNKSKERFKKLVDEGQHPKALFIGCSDSRVMPAMITSSKPGDLFIVRNIGNFVAPFNPDADFHATASAIEYAVSILEVSDIIVCGHSHCGAIAALYKEIKQTPENIHTIKWLELGHEAKRVALLAHRESPDEVLHRYTEKISVVYQLDNLLTYPGVKQRVEEGTLFLHGWHYNLEDGMIEYYDDENFEFKPLSQK</sequence>
<evidence type="ECO:0000256" key="8">
    <source>
        <dbReference type="RuleBase" id="RU003956"/>
    </source>
</evidence>
<proteinExistence type="inferred from homology"/>
<evidence type="ECO:0000313" key="9">
    <source>
        <dbReference type="EMBL" id="KYJ87112.1"/>
    </source>
</evidence>
<dbReference type="SUPFAM" id="SSF53056">
    <property type="entry name" value="beta-carbonic anhydrase, cab"/>
    <property type="match status" value="1"/>
</dbReference>